<evidence type="ECO:0000313" key="4">
    <source>
        <dbReference type="Proteomes" id="UP000775213"/>
    </source>
</evidence>
<evidence type="ECO:0000256" key="2">
    <source>
        <dbReference type="ARBA" id="ARBA00023242"/>
    </source>
</evidence>
<dbReference type="EMBL" id="JAGFBR010000015">
    <property type="protein sequence ID" value="KAH0455077.1"/>
    <property type="molecule type" value="Genomic_DNA"/>
</dbReference>
<dbReference type="AlphaFoldDB" id="A0AAV7GGR6"/>
<evidence type="ECO:0000313" key="3">
    <source>
        <dbReference type="EMBL" id="KAH0455077.1"/>
    </source>
</evidence>
<keyword evidence="4" id="KW-1185">Reference proteome</keyword>
<reference evidence="3 4" key="1">
    <citation type="journal article" date="2021" name="Hortic Res">
        <title>Chromosome-scale assembly of the Dendrobium chrysotoxum genome enhances the understanding of orchid evolution.</title>
        <authorList>
            <person name="Zhang Y."/>
            <person name="Zhang G.Q."/>
            <person name="Zhang D."/>
            <person name="Liu X.D."/>
            <person name="Xu X.Y."/>
            <person name="Sun W.H."/>
            <person name="Yu X."/>
            <person name="Zhu X."/>
            <person name="Wang Z.W."/>
            <person name="Zhao X."/>
            <person name="Zhong W.Y."/>
            <person name="Chen H."/>
            <person name="Yin W.L."/>
            <person name="Huang T."/>
            <person name="Niu S.C."/>
            <person name="Liu Z.J."/>
        </authorList>
    </citation>
    <scope>NUCLEOTIDE SEQUENCE [LARGE SCALE GENOMIC DNA]</scope>
    <source>
        <strain evidence="3">Lindl</strain>
    </source>
</reference>
<dbReference type="Proteomes" id="UP000775213">
    <property type="component" value="Unassembled WGS sequence"/>
</dbReference>
<dbReference type="GO" id="GO:0006950">
    <property type="term" value="P:response to stress"/>
    <property type="evidence" value="ECO:0007669"/>
    <property type="project" value="UniProtKB-ARBA"/>
</dbReference>
<keyword evidence="2" id="KW-0539">Nucleus</keyword>
<dbReference type="GO" id="GO:0005634">
    <property type="term" value="C:nucleus"/>
    <property type="evidence" value="ECO:0007669"/>
    <property type="project" value="UniProtKB-SubCell"/>
</dbReference>
<name>A0AAV7GGR6_DENCH</name>
<gene>
    <name evidence="3" type="ORF">IEQ34_017001</name>
</gene>
<organism evidence="3 4">
    <name type="scientific">Dendrobium chrysotoxum</name>
    <name type="common">Orchid</name>
    <dbReference type="NCBI Taxonomy" id="161865"/>
    <lineage>
        <taxon>Eukaryota</taxon>
        <taxon>Viridiplantae</taxon>
        <taxon>Streptophyta</taxon>
        <taxon>Embryophyta</taxon>
        <taxon>Tracheophyta</taxon>
        <taxon>Spermatophyta</taxon>
        <taxon>Magnoliopsida</taxon>
        <taxon>Liliopsida</taxon>
        <taxon>Asparagales</taxon>
        <taxon>Orchidaceae</taxon>
        <taxon>Epidendroideae</taxon>
        <taxon>Malaxideae</taxon>
        <taxon>Dendrobiinae</taxon>
        <taxon>Dendrobium</taxon>
    </lineage>
</organism>
<dbReference type="InterPro" id="IPR051992">
    <property type="entry name" value="OxStress_Response_Reg"/>
</dbReference>
<dbReference type="PANTHER" id="PTHR33172">
    <property type="entry name" value="OS08G0516900 PROTEIN"/>
    <property type="match status" value="1"/>
</dbReference>
<protein>
    <submittedName>
        <fullName evidence="3">Uncharacterized protein</fullName>
    </submittedName>
</protein>
<comment type="subcellular location">
    <subcellularLocation>
        <location evidence="1">Nucleus</location>
    </subcellularLocation>
</comment>
<dbReference type="PANTHER" id="PTHR33172:SF96">
    <property type="entry name" value="PROTEIN OXIDATIVE STRESS 3 LIKE 3"/>
    <property type="match status" value="1"/>
</dbReference>
<sequence length="117" mass="13020">MARELSVETGTLEVEVCNSYKEPLETMGALKDSLLIRRGISNFYCGKSKSFDVLLDAKANLSSAKELGKPKNPYSTKRKKLLSLTNQKKRHANSSSKIEGAPWASPLVEELTRTLFE</sequence>
<proteinExistence type="predicted"/>
<evidence type="ECO:0000256" key="1">
    <source>
        <dbReference type="ARBA" id="ARBA00004123"/>
    </source>
</evidence>
<accession>A0AAV7GGR6</accession>
<comment type="caution">
    <text evidence="3">The sequence shown here is derived from an EMBL/GenBank/DDBJ whole genome shotgun (WGS) entry which is preliminary data.</text>
</comment>